<evidence type="ECO:0000313" key="2">
    <source>
        <dbReference type="EMBL" id="MDX8530818.1"/>
    </source>
</evidence>
<dbReference type="PANTHER" id="PTHR47893:SF1">
    <property type="entry name" value="REGULATORY PROTEIN PCHR"/>
    <property type="match status" value="1"/>
</dbReference>
<keyword evidence="3" id="KW-1185">Reference proteome</keyword>
<dbReference type="InterPro" id="IPR018060">
    <property type="entry name" value="HTH_AraC"/>
</dbReference>
<organism evidence="2 3">
    <name type="scientific">Mesorhizobium vachelliae</name>
    <dbReference type="NCBI Taxonomy" id="3072309"/>
    <lineage>
        <taxon>Bacteria</taxon>
        <taxon>Pseudomonadati</taxon>
        <taxon>Pseudomonadota</taxon>
        <taxon>Alphaproteobacteria</taxon>
        <taxon>Hyphomicrobiales</taxon>
        <taxon>Phyllobacteriaceae</taxon>
        <taxon>Mesorhizobium</taxon>
    </lineage>
</organism>
<feature type="domain" description="HTH araC/xylS-type" evidence="1">
    <location>
        <begin position="227"/>
        <end position="327"/>
    </location>
</feature>
<dbReference type="SMART" id="SM00342">
    <property type="entry name" value="HTH_ARAC"/>
    <property type="match status" value="1"/>
</dbReference>
<proteinExistence type="predicted"/>
<gene>
    <name evidence="2" type="ORF">RFM42_07500</name>
</gene>
<evidence type="ECO:0000259" key="1">
    <source>
        <dbReference type="PROSITE" id="PS01124"/>
    </source>
</evidence>
<dbReference type="PANTHER" id="PTHR47893">
    <property type="entry name" value="REGULATORY PROTEIN PCHR"/>
    <property type="match status" value="1"/>
</dbReference>
<dbReference type="EMBL" id="JAVIIQ010000003">
    <property type="protein sequence ID" value="MDX8530818.1"/>
    <property type="molecule type" value="Genomic_DNA"/>
</dbReference>
<dbReference type="RefSeq" id="WP_320246217.1">
    <property type="nucleotide sequence ID" value="NZ_JAVIIQ010000003.1"/>
</dbReference>
<dbReference type="InterPro" id="IPR053142">
    <property type="entry name" value="PchR_regulatory_protein"/>
</dbReference>
<accession>A0ABU5A3J2</accession>
<dbReference type="Proteomes" id="UP001285154">
    <property type="component" value="Unassembled WGS sequence"/>
</dbReference>
<protein>
    <submittedName>
        <fullName evidence="2">Helix-turn-helix domain-containing protein</fullName>
    </submittedName>
</protein>
<sequence length="331" mass="36453">MSANSFEPADSFRLRFEDPERFAAAIPGGRFGALPLAPQAFKAGIRFTNFGGGVSVRAVSSDGAMVFRSELAGYNPPSIVYILPSLIGSAALLDGREVNNRSIASRIGGHTPVLRTYGLYEAGTVTIFRETFREAAAALMGHDYGAALLSPTTTVEANPARISQLSALHHAAGQLLTLYTPQELESTALPGVKILRDRIVAALVSALGELPMRPDHMARQLQTISMAKIDRFIEENQHKPVGLQEMCDKTGLALRTVETIVRSRTDMSPLDYLRRRRFARAYRSLRYPRDNTTVTHVALDNGFLHLGRFSIQYRELYGESPITTLRKARGY</sequence>
<reference evidence="2 3" key="1">
    <citation type="submission" date="2023-08" db="EMBL/GenBank/DDBJ databases">
        <title>Implementing the SeqCode for naming new Mesorhizobium species isolated from Vachellia karroo root nodules.</title>
        <authorList>
            <person name="Van Lill M."/>
        </authorList>
    </citation>
    <scope>NUCLEOTIDE SEQUENCE [LARGE SCALE GENOMIC DNA]</scope>
    <source>
        <strain evidence="2 3">VK25D</strain>
    </source>
</reference>
<dbReference type="PROSITE" id="PS01124">
    <property type="entry name" value="HTH_ARAC_FAMILY_2"/>
    <property type="match status" value="1"/>
</dbReference>
<comment type="caution">
    <text evidence="2">The sequence shown here is derived from an EMBL/GenBank/DDBJ whole genome shotgun (WGS) entry which is preliminary data.</text>
</comment>
<dbReference type="Pfam" id="PF12833">
    <property type="entry name" value="HTH_18"/>
    <property type="match status" value="1"/>
</dbReference>
<name>A0ABU5A3J2_9HYPH</name>
<dbReference type="Gene3D" id="1.10.10.60">
    <property type="entry name" value="Homeodomain-like"/>
    <property type="match status" value="1"/>
</dbReference>
<evidence type="ECO:0000313" key="3">
    <source>
        <dbReference type="Proteomes" id="UP001285154"/>
    </source>
</evidence>